<organism evidence="3 4">
    <name type="scientific">Tanacetum coccineum</name>
    <dbReference type="NCBI Taxonomy" id="301880"/>
    <lineage>
        <taxon>Eukaryota</taxon>
        <taxon>Viridiplantae</taxon>
        <taxon>Streptophyta</taxon>
        <taxon>Embryophyta</taxon>
        <taxon>Tracheophyta</taxon>
        <taxon>Spermatophyta</taxon>
        <taxon>Magnoliopsida</taxon>
        <taxon>eudicotyledons</taxon>
        <taxon>Gunneridae</taxon>
        <taxon>Pentapetalae</taxon>
        <taxon>asterids</taxon>
        <taxon>campanulids</taxon>
        <taxon>Asterales</taxon>
        <taxon>Asteraceae</taxon>
        <taxon>Asteroideae</taxon>
        <taxon>Anthemideae</taxon>
        <taxon>Anthemidinae</taxon>
        <taxon>Tanacetum</taxon>
    </lineage>
</organism>
<keyword evidence="1" id="KW-0175">Coiled coil</keyword>
<comment type="caution">
    <text evidence="3">The sequence shown here is derived from an EMBL/GenBank/DDBJ whole genome shotgun (WGS) entry which is preliminary data.</text>
</comment>
<feature type="coiled-coil region" evidence="1">
    <location>
        <begin position="162"/>
        <end position="196"/>
    </location>
</feature>
<dbReference type="Proteomes" id="UP001151760">
    <property type="component" value="Unassembled WGS sequence"/>
</dbReference>
<accession>A0ABQ5GZS9</accession>
<evidence type="ECO:0000313" key="3">
    <source>
        <dbReference type="EMBL" id="GJT80890.1"/>
    </source>
</evidence>
<protein>
    <submittedName>
        <fullName evidence="3">Uncharacterized protein</fullName>
    </submittedName>
</protein>
<evidence type="ECO:0000256" key="2">
    <source>
        <dbReference type="SAM" id="MobiDB-lite"/>
    </source>
</evidence>
<proteinExistence type="predicted"/>
<keyword evidence="4" id="KW-1185">Reference proteome</keyword>
<evidence type="ECO:0000313" key="4">
    <source>
        <dbReference type="Proteomes" id="UP001151760"/>
    </source>
</evidence>
<feature type="region of interest" description="Disordered" evidence="2">
    <location>
        <begin position="1"/>
        <end position="65"/>
    </location>
</feature>
<sequence>MPSGEPMNEEPVAPPSPDYIPGSEDPQTPPVPQNEDDHEFPAEEQQLPHIDSPTAESPGHMLKRGDGRLETSVWMEEEEPKLPEGVVSLEGLSQAIIRSFHTHRDHDYSHETHLQGNTRHSYRQTNYTHSDTATGTMIHRFQMQQAELAALRETDRRRQDQMVETLRVIRDMRQEMSDMQAELLALRENKEKLDSQEQS</sequence>
<reference evidence="3" key="2">
    <citation type="submission" date="2022-01" db="EMBL/GenBank/DDBJ databases">
        <authorList>
            <person name="Yamashiro T."/>
            <person name="Shiraishi A."/>
            <person name="Satake H."/>
            <person name="Nakayama K."/>
        </authorList>
    </citation>
    <scope>NUCLEOTIDE SEQUENCE</scope>
</reference>
<evidence type="ECO:0000256" key="1">
    <source>
        <dbReference type="SAM" id="Coils"/>
    </source>
</evidence>
<gene>
    <name evidence="3" type="ORF">Tco_1055232</name>
</gene>
<name>A0ABQ5GZS9_9ASTR</name>
<reference evidence="3" key="1">
    <citation type="journal article" date="2022" name="Int. J. Mol. Sci.">
        <title>Draft Genome of Tanacetum Coccineum: Genomic Comparison of Closely Related Tanacetum-Family Plants.</title>
        <authorList>
            <person name="Yamashiro T."/>
            <person name="Shiraishi A."/>
            <person name="Nakayama K."/>
            <person name="Satake H."/>
        </authorList>
    </citation>
    <scope>NUCLEOTIDE SEQUENCE</scope>
</reference>
<dbReference type="EMBL" id="BQNB010019033">
    <property type="protein sequence ID" value="GJT80890.1"/>
    <property type="molecule type" value="Genomic_DNA"/>
</dbReference>